<evidence type="ECO:0000256" key="1">
    <source>
        <dbReference type="SAM" id="MobiDB-lite"/>
    </source>
</evidence>
<keyword evidence="3" id="KW-1185">Reference proteome</keyword>
<feature type="compositionally biased region" description="Basic and acidic residues" evidence="1">
    <location>
        <begin position="542"/>
        <end position="551"/>
    </location>
</feature>
<dbReference type="GO" id="GO:0008270">
    <property type="term" value="F:zinc ion binding"/>
    <property type="evidence" value="ECO:0007669"/>
    <property type="project" value="InterPro"/>
</dbReference>
<protein>
    <submittedName>
        <fullName evidence="2">Uncharacterized protein</fullName>
    </submittedName>
</protein>
<dbReference type="SUPFAM" id="SSF57756">
    <property type="entry name" value="Retrovirus zinc finger-like domains"/>
    <property type="match status" value="1"/>
</dbReference>
<evidence type="ECO:0000313" key="2">
    <source>
        <dbReference type="EMBL" id="KZL80351.1"/>
    </source>
</evidence>
<dbReference type="STRING" id="1573173.A0A167ANV3"/>
<sequence>MFDTDGAGNAGQLENNYEESSGKAEKFCANCGNPDHELADCARVFGRKQKHFYVSGCPMCNKTGHGYSQCNLLPTGGHELIQHHFEWLVRRRQNLPMIRSDFDIWALVLGFPNYKGGYPWSQAFTKRMWFTKNPTICEHQTYHHGKLKTSIVDPSTKSLADVKCRISFEIPDKADYQYLKNNLLAQGNFRHLHYDTLYGAESLSEAQRERLKQATLREKLTLAKIYRAGAISIPELAQQSKGFAEAIGDFLLYGNPRGVADFASLMSLKQQASRRAEEKQTSKPRHKDKPAIASQLHGDFIMEPFALTPLKIRKEIWTALCPRIKCVGGFPFEVPVPPAARLQKHVFDEMKNKENNRSDRRQDMGQLKEKHLANYIHPHVSIGVTKRKLPNGGIVHALVLGLVEHAYALRFSRLGLLQAYDMVVCWASKIDRDGISISLKGAFDGCNKITEDIVAGENRIEEMTELEKQLRRLSPDSSQFDHAVERISEWMERHKAKLISSPEDWDRRLRKWCEKKHNRLGDMGGDLLEQACQQVVEAKTREWKKSKRGIEDASFDDGIDGARPTKRKRKL</sequence>
<proteinExistence type="predicted"/>
<gene>
    <name evidence="2" type="ORF">CI238_08972</name>
</gene>
<dbReference type="GO" id="GO:0003676">
    <property type="term" value="F:nucleic acid binding"/>
    <property type="evidence" value="ECO:0007669"/>
    <property type="project" value="InterPro"/>
</dbReference>
<dbReference type="Proteomes" id="UP000076584">
    <property type="component" value="Unassembled WGS sequence"/>
</dbReference>
<feature type="region of interest" description="Disordered" evidence="1">
    <location>
        <begin position="542"/>
        <end position="571"/>
    </location>
</feature>
<organism evidence="2 3">
    <name type="scientific">Colletotrichum incanum</name>
    <name type="common">Soybean anthracnose fungus</name>
    <dbReference type="NCBI Taxonomy" id="1573173"/>
    <lineage>
        <taxon>Eukaryota</taxon>
        <taxon>Fungi</taxon>
        <taxon>Dikarya</taxon>
        <taxon>Ascomycota</taxon>
        <taxon>Pezizomycotina</taxon>
        <taxon>Sordariomycetes</taxon>
        <taxon>Hypocreomycetidae</taxon>
        <taxon>Glomerellales</taxon>
        <taxon>Glomerellaceae</taxon>
        <taxon>Colletotrichum</taxon>
        <taxon>Colletotrichum spaethianum species complex</taxon>
    </lineage>
</organism>
<name>A0A167ANV3_COLIC</name>
<reference evidence="2 3" key="1">
    <citation type="submission" date="2015-06" db="EMBL/GenBank/DDBJ databases">
        <title>Survival trade-offs in plant roots during colonization by closely related pathogenic and mutualistic fungi.</title>
        <authorList>
            <person name="Hacquard S."/>
            <person name="Kracher B."/>
            <person name="Hiruma K."/>
            <person name="Weinman A."/>
            <person name="Muench P."/>
            <person name="Garrido Oter R."/>
            <person name="Ver Loren van Themaat E."/>
            <person name="Dallerey J.-F."/>
            <person name="Damm U."/>
            <person name="Henrissat B."/>
            <person name="Lespinet O."/>
            <person name="Thon M."/>
            <person name="Kemen E."/>
            <person name="McHardy A.C."/>
            <person name="Schulze-Lefert P."/>
            <person name="O'Connell R.J."/>
        </authorList>
    </citation>
    <scope>NUCLEOTIDE SEQUENCE [LARGE SCALE GENOMIC DNA]</scope>
    <source>
        <strain evidence="2 3">MAFF 238704</strain>
    </source>
</reference>
<dbReference type="InterPro" id="IPR036875">
    <property type="entry name" value="Znf_CCHC_sf"/>
</dbReference>
<feature type="region of interest" description="Disordered" evidence="1">
    <location>
        <begin position="271"/>
        <end position="290"/>
    </location>
</feature>
<dbReference type="EMBL" id="LFIW01001910">
    <property type="protein sequence ID" value="KZL80351.1"/>
    <property type="molecule type" value="Genomic_DNA"/>
</dbReference>
<accession>A0A167ANV3</accession>
<evidence type="ECO:0000313" key="3">
    <source>
        <dbReference type="Proteomes" id="UP000076584"/>
    </source>
</evidence>
<comment type="caution">
    <text evidence="2">The sequence shown here is derived from an EMBL/GenBank/DDBJ whole genome shotgun (WGS) entry which is preliminary data.</text>
</comment>
<dbReference type="AlphaFoldDB" id="A0A167ANV3"/>